<reference evidence="2 3" key="1">
    <citation type="journal article" date="2015" name="Sci. Rep.">
        <title>Genome of the facultative scuticociliatosis pathogen Pseudocohnilembus persalinus provides insight into its virulence through horizontal gene transfer.</title>
        <authorList>
            <person name="Xiong J."/>
            <person name="Wang G."/>
            <person name="Cheng J."/>
            <person name="Tian M."/>
            <person name="Pan X."/>
            <person name="Warren A."/>
            <person name="Jiang C."/>
            <person name="Yuan D."/>
            <person name="Miao W."/>
        </authorList>
    </citation>
    <scope>NUCLEOTIDE SEQUENCE [LARGE SCALE GENOMIC DNA]</scope>
    <source>
        <strain evidence="2">36N120E</strain>
    </source>
</reference>
<dbReference type="EMBL" id="LDAU01000268">
    <property type="protein sequence ID" value="KRW98142.1"/>
    <property type="molecule type" value="Genomic_DNA"/>
</dbReference>
<comment type="caution">
    <text evidence="2">The sequence shown here is derived from an EMBL/GenBank/DDBJ whole genome shotgun (WGS) entry which is preliminary data.</text>
</comment>
<dbReference type="AlphaFoldDB" id="A0A0V0Q7G5"/>
<name>A0A0V0Q7G5_PSEPJ</name>
<protein>
    <submittedName>
        <fullName evidence="2">Uncharacterized protein</fullName>
    </submittedName>
</protein>
<keyword evidence="1" id="KW-0175">Coiled coil</keyword>
<dbReference type="Proteomes" id="UP000054937">
    <property type="component" value="Unassembled WGS sequence"/>
</dbReference>
<proteinExistence type="predicted"/>
<dbReference type="InParanoid" id="A0A0V0Q7G5"/>
<sequence>MEEPNNNNENLEEQMNCKKEEHFNQQFLFFKFSEKIDDILQCMSCIQEDPQVDKKIIIDQILKFPIYKIKNFPPQKNQKDSAEIRRILENFTKEKIEQFKNQVKDQIVEYYKKINNDLNLALQQSQKDKEFECEQKCKTVLNLELKQKEILNQIENLKEQLNKKVDIFQEKIQIKTDSVKNIQNQEKNNNSKNHQSQEMNNQQQIQFYNYEQNAEIEIKNNTRRIEIDNKTIKKVQKVISENLDKNKTYHFKMKINFHEQYNQNIVFYLIGSNDKNTNWLSQNYIYINTSKGACGAACGVHKIVVGQRFADFWEDDKTILNLVFNYKEISFEIYDDQKKGYIKNVIDQNKIKGEQVVLGIRFWQNHCNKIDLSIIDVRAH</sequence>
<organism evidence="2 3">
    <name type="scientific">Pseudocohnilembus persalinus</name>
    <name type="common">Ciliate</name>
    <dbReference type="NCBI Taxonomy" id="266149"/>
    <lineage>
        <taxon>Eukaryota</taxon>
        <taxon>Sar</taxon>
        <taxon>Alveolata</taxon>
        <taxon>Ciliophora</taxon>
        <taxon>Intramacronucleata</taxon>
        <taxon>Oligohymenophorea</taxon>
        <taxon>Scuticociliatia</taxon>
        <taxon>Philasterida</taxon>
        <taxon>Pseudocohnilembidae</taxon>
        <taxon>Pseudocohnilembus</taxon>
    </lineage>
</organism>
<feature type="coiled-coil region" evidence="1">
    <location>
        <begin position="140"/>
        <end position="202"/>
    </location>
</feature>
<keyword evidence="3" id="KW-1185">Reference proteome</keyword>
<gene>
    <name evidence="2" type="ORF">PPERSA_09082</name>
</gene>
<accession>A0A0V0Q7G5</accession>
<evidence type="ECO:0000256" key="1">
    <source>
        <dbReference type="SAM" id="Coils"/>
    </source>
</evidence>
<evidence type="ECO:0000313" key="2">
    <source>
        <dbReference type="EMBL" id="KRW98142.1"/>
    </source>
</evidence>
<evidence type="ECO:0000313" key="3">
    <source>
        <dbReference type="Proteomes" id="UP000054937"/>
    </source>
</evidence>